<dbReference type="SUPFAM" id="SSF46785">
    <property type="entry name" value="Winged helix' DNA-binding domain"/>
    <property type="match status" value="1"/>
</dbReference>
<dbReference type="InterPro" id="IPR011711">
    <property type="entry name" value="GntR_C"/>
</dbReference>
<sequence length="245" mass="26355">MSRTAGGALHDTVVDALGHEIAAGVHPEGSVVRTDELEERFAISRSVAREVVRTLAGIRLVIGRKRVGIVVRPRAEWNAFDPNLIRWLLAADREAQVKTLVEMRTAVEPAAAAAAARRAPPQDTARLLTLSERMAATARTGDLDTFLEADIAFHGLVLGASGNEMFAQLDEVVAEVLRWRTGHGLMPSTPRPVAVQLHCEIAACIHGGDAHRAEGAMRELVAESLEGTLDRLADGREQRGSASEV</sequence>
<organism evidence="5 6">
    <name type="scientific">Allosaccharopolyspora coralli</name>
    <dbReference type="NCBI Taxonomy" id="2665642"/>
    <lineage>
        <taxon>Bacteria</taxon>
        <taxon>Bacillati</taxon>
        <taxon>Actinomycetota</taxon>
        <taxon>Actinomycetes</taxon>
        <taxon>Pseudonocardiales</taxon>
        <taxon>Pseudonocardiaceae</taxon>
        <taxon>Allosaccharopolyspora</taxon>
    </lineage>
</organism>
<feature type="domain" description="HTH gntR-type" evidence="4">
    <location>
        <begin position="7"/>
        <end position="74"/>
    </location>
</feature>
<accession>A0A5Q3QIZ4</accession>
<evidence type="ECO:0000256" key="2">
    <source>
        <dbReference type="ARBA" id="ARBA00023125"/>
    </source>
</evidence>
<dbReference type="SUPFAM" id="SSF48008">
    <property type="entry name" value="GntR ligand-binding domain-like"/>
    <property type="match status" value="1"/>
</dbReference>
<gene>
    <name evidence="5" type="ORF">GIY23_15995</name>
</gene>
<evidence type="ECO:0000256" key="3">
    <source>
        <dbReference type="ARBA" id="ARBA00023163"/>
    </source>
</evidence>
<dbReference type="SMART" id="SM00895">
    <property type="entry name" value="FCD"/>
    <property type="match status" value="1"/>
</dbReference>
<dbReference type="AlphaFoldDB" id="A0A5Q3QIZ4"/>
<evidence type="ECO:0000259" key="4">
    <source>
        <dbReference type="PROSITE" id="PS50949"/>
    </source>
</evidence>
<dbReference type="PROSITE" id="PS50949">
    <property type="entry name" value="HTH_GNTR"/>
    <property type="match status" value="1"/>
</dbReference>
<dbReference type="InterPro" id="IPR036390">
    <property type="entry name" value="WH_DNA-bd_sf"/>
</dbReference>
<keyword evidence="2" id="KW-0238">DNA-binding</keyword>
<protein>
    <submittedName>
        <fullName evidence="5">FCD domain-containing protein</fullName>
    </submittedName>
</protein>
<keyword evidence="3" id="KW-0804">Transcription</keyword>
<dbReference type="InterPro" id="IPR008920">
    <property type="entry name" value="TF_FadR/GntR_C"/>
</dbReference>
<dbReference type="EMBL" id="CP045929">
    <property type="protein sequence ID" value="QGK70817.1"/>
    <property type="molecule type" value="Genomic_DNA"/>
</dbReference>
<dbReference type="PANTHER" id="PTHR43537">
    <property type="entry name" value="TRANSCRIPTIONAL REGULATOR, GNTR FAMILY"/>
    <property type="match status" value="1"/>
</dbReference>
<dbReference type="GO" id="GO:0003677">
    <property type="term" value="F:DNA binding"/>
    <property type="evidence" value="ECO:0007669"/>
    <property type="project" value="UniProtKB-KW"/>
</dbReference>
<dbReference type="Gene3D" id="1.20.120.530">
    <property type="entry name" value="GntR ligand-binding domain-like"/>
    <property type="match status" value="1"/>
</dbReference>
<keyword evidence="1" id="KW-0805">Transcription regulation</keyword>
<dbReference type="Proteomes" id="UP000371041">
    <property type="component" value="Chromosome"/>
</dbReference>
<evidence type="ECO:0000313" key="5">
    <source>
        <dbReference type="EMBL" id="QGK70817.1"/>
    </source>
</evidence>
<name>A0A5Q3QIZ4_9PSEU</name>
<dbReference type="InterPro" id="IPR036388">
    <property type="entry name" value="WH-like_DNA-bd_sf"/>
</dbReference>
<proteinExistence type="predicted"/>
<dbReference type="PANTHER" id="PTHR43537:SF44">
    <property type="entry name" value="GNTR FAMILY REGULATORY PROTEIN"/>
    <property type="match status" value="1"/>
</dbReference>
<reference evidence="6" key="1">
    <citation type="submission" date="2019-11" db="EMBL/GenBank/DDBJ databases">
        <title>The complete genome sequence of Saccharopolyspora sp. E2A.</title>
        <authorList>
            <person name="Zhang G."/>
        </authorList>
    </citation>
    <scope>NUCLEOTIDE SEQUENCE [LARGE SCALE GENOMIC DNA]</scope>
    <source>
        <strain evidence="6">E2A</strain>
    </source>
</reference>
<dbReference type="Pfam" id="PF00392">
    <property type="entry name" value="GntR"/>
    <property type="match status" value="1"/>
</dbReference>
<dbReference type="KEGG" id="sace:GIY23_15995"/>
<dbReference type="GO" id="GO:0003700">
    <property type="term" value="F:DNA-binding transcription factor activity"/>
    <property type="evidence" value="ECO:0007669"/>
    <property type="project" value="InterPro"/>
</dbReference>
<dbReference type="Pfam" id="PF07729">
    <property type="entry name" value="FCD"/>
    <property type="match status" value="1"/>
</dbReference>
<dbReference type="RefSeq" id="WP_154077396.1">
    <property type="nucleotide sequence ID" value="NZ_CP045929.1"/>
</dbReference>
<evidence type="ECO:0000313" key="6">
    <source>
        <dbReference type="Proteomes" id="UP000371041"/>
    </source>
</evidence>
<evidence type="ECO:0000256" key="1">
    <source>
        <dbReference type="ARBA" id="ARBA00023015"/>
    </source>
</evidence>
<dbReference type="Gene3D" id="1.10.10.10">
    <property type="entry name" value="Winged helix-like DNA-binding domain superfamily/Winged helix DNA-binding domain"/>
    <property type="match status" value="1"/>
</dbReference>
<keyword evidence="6" id="KW-1185">Reference proteome</keyword>
<dbReference type="InterPro" id="IPR000524">
    <property type="entry name" value="Tscrpt_reg_HTH_GntR"/>
</dbReference>